<feature type="transmembrane region" description="Helical" evidence="1">
    <location>
        <begin position="353"/>
        <end position="377"/>
    </location>
</feature>
<keyword evidence="1" id="KW-0472">Membrane</keyword>
<keyword evidence="3" id="KW-1185">Reference proteome</keyword>
<evidence type="ECO:0000313" key="3">
    <source>
        <dbReference type="Proteomes" id="UP001153365"/>
    </source>
</evidence>
<dbReference type="InterPro" id="IPR007720">
    <property type="entry name" value="PigQ/GPI1"/>
</dbReference>
<dbReference type="GO" id="GO:0016740">
    <property type="term" value="F:transferase activity"/>
    <property type="evidence" value="ECO:0007669"/>
    <property type="project" value="UniProtKB-KW"/>
</dbReference>
<evidence type="ECO:0000313" key="2">
    <source>
        <dbReference type="EMBL" id="CAH7685693.1"/>
    </source>
</evidence>
<evidence type="ECO:0000256" key="1">
    <source>
        <dbReference type="SAM" id="Phobius"/>
    </source>
</evidence>
<gene>
    <name evidence="2" type="ORF">PPACK8108_LOCUS20264</name>
</gene>
<reference evidence="2" key="1">
    <citation type="submission" date="2022-06" db="EMBL/GenBank/DDBJ databases">
        <authorList>
            <consortium name="SYNGENTA / RWTH Aachen University"/>
        </authorList>
    </citation>
    <scope>NUCLEOTIDE SEQUENCE</scope>
</reference>
<comment type="caution">
    <text evidence="2">The sequence shown here is derived from an EMBL/GenBank/DDBJ whole genome shotgun (WGS) entry which is preliminary data.</text>
</comment>
<organism evidence="2 3">
    <name type="scientific">Phakopsora pachyrhizi</name>
    <name type="common">Asian soybean rust disease fungus</name>
    <dbReference type="NCBI Taxonomy" id="170000"/>
    <lineage>
        <taxon>Eukaryota</taxon>
        <taxon>Fungi</taxon>
        <taxon>Dikarya</taxon>
        <taxon>Basidiomycota</taxon>
        <taxon>Pucciniomycotina</taxon>
        <taxon>Pucciniomycetes</taxon>
        <taxon>Pucciniales</taxon>
        <taxon>Phakopsoraceae</taxon>
        <taxon>Phakopsora</taxon>
    </lineage>
</organism>
<dbReference type="GO" id="GO:0016020">
    <property type="term" value="C:membrane"/>
    <property type="evidence" value="ECO:0007669"/>
    <property type="project" value="InterPro"/>
</dbReference>
<accession>A0AAV0BHF6</accession>
<sequence>MSDPQPISHLFWPEEVPFYSIGYLIGWRTHSMVCVATYVAEMNAKDQDFIVIIYKRPSIKRHHFLSLQPLLRPSSSSSKLSKNSLKSNLTDQISVKIKRFEEVYPEFSLPNRTNRQKEMSQIIDFINRSQEVHDSIHGNPVTRTVQQISLRLIEISSWPMRYRKITRADDIALQDCRAEYVMLFNTLWLIANDIIFGSSSSTFLIENSDSLAILLESFIQKFTVDFIKEALNWTNSYPVGLKLNDQLGQAFCVGSNAAMDFWHRYVLKLLFAALPRMIWLTGYLSLMGSTFALSIAADFVTIATFHLWTIYRVFTFIFGWHLKFLSVLFNIFRGRKFNVLRNRNEPATYNLDQLILGTILFTLAMFLFPTVLAFYILMGSTRLLIVGIHAVIDTGLSVLNHFPLFVVMLRLKDPARLPGDYAFNLSA</sequence>
<proteinExistence type="predicted"/>
<keyword evidence="1" id="KW-0812">Transmembrane</keyword>
<dbReference type="PANTHER" id="PTHR21329:SF3">
    <property type="entry name" value="PHOSPHATIDYLINOSITOL N-ACETYLGLUCOSAMINYLTRANSFERASE SUBUNIT Q"/>
    <property type="match status" value="1"/>
</dbReference>
<dbReference type="Pfam" id="PF05024">
    <property type="entry name" value="Gpi1"/>
    <property type="match status" value="1"/>
</dbReference>
<dbReference type="PANTHER" id="PTHR21329">
    <property type="entry name" value="PHOSPHATIDYLINOSITOL N-ACETYLGLUCOSAMINYLTRANSFERASE SUBUNIT Q-RELATED"/>
    <property type="match status" value="1"/>
</dbReference>
<dbReference type="AlphaFoldDB" id="A0AAV0BHF6"/>
<dbReference type="EMBL" id="CALTRL010005741">
    <property type="protein sequence ID" value="CAH7685693.1"/>
    <property type="molecule type" value="Genomic_DNA"/>
</dbReference>
<keyword evidence="2" id="KW-0808">Transferase</keyword>
<feature type="transmembrane region" description="Helical" evidence="1">
    <location>
        <begin position="383"/>
        <end position="407"/>
    </location>
</feature>
<keyword evidence="1" id="KW-1133">Transmembrane helix</keyword>
<dbReference type="GO" id="GO:0006506">
    <property type="term" value="P:GPI anchor biosynthetic process"/>
    <property type="evidence" value="ECO:0007669"/>
    <property type="project" value="InterPro"/>
</dbReference>
<feature type="transmembrane region" description="Helical" evidence="1">
    <location>
        <begin position="309"/>
        <end position="332"/>
    </location>
</feature>
<dbReference type="GO" id="GO:0005783">
    <property type="term" value="C:endoplasmic reticulum"/>
    <property type="evidence" value="ECO:0007669"/>
    <property type="project" value="TreeGrafter"/>
</dbReference>
<protein>
    <submittedName>
        <fullName evidence="2">N-acetylglucosaminyl transferase component-domain-containing protein</fullName>
    </submittedName>
</protein>
<feature type="transmembrane region" description="Helical" evidence="1">
    <location>
        <begin position="277"/>
        <end position="297"/>
    </location>
</feature>
<name>A0AAV0BHF6_PHAPC</name>
<dbReference type="Proteomes" id="UP001153365">
    <property type="component" value="Unassembled WGS sequence"/>
</dbReference>